<dbReference type="Gene3D" id="3.30.420.10">
    <property type="entry name" value="Ribonuclease H-like superfamily/Ribonuclease H"/>
    <property type="match status" value="1"/>
</dbReference>
<keyword evidence="3" id="KW-1185">Reference proteome</keyword>
<dbReference type="PANTHER" id="PTHR46585:SF1">
    <property type="entry name" value="CHROMO DOMAIN-CONTAINING PROTEIN"/>
    <property type="match status" value="1"/>
</dbReference>
<dbReference type="PROSITE" id="PS50994">
    <property type="entry name" value="INTEGRASE"/>
    <property type="match status" value="1"/>
</dbReference>
<comment type="caution">
    <text evidence="2">The sequence shown here is derived from an EMBL/GenBank/DDBJ whole genome shotgun (WGS) entry which is preliminary data.</text>
</comment>
<dbReference type="InterPro" id="IPR012337">
    <property type="entry name" value="RNaseH-like_sf"/>
</dbReference>
<dbReference type="GO" id="GO:0015074">
    <property type="term" value="P:DNA integration"/>
    <property type="evidence" value="ECO:0007669"/>
    <property type="project" value="InterPro"/>
</dbReference>
<organism evidence="2 3">
    <name type="scientific">Trichonephila clavipes</name>
    <name type="common">Golden silk orbweaver</name>
    <name type="synonym">Nephila clavipes</name>
    <dbReference type="NCBI Taxonomy" id="2585209"/>
    <lineage>
        <taxon>Eukaryota</taxon>
        <taxon>Metazoa</taxon>
        <taxon>Ecdysozoa</taxon>
        <taxon>Arthropoda</taxon>
        <taxon>Chelicerata</taxon>
        <taxon>Arachnida</taxon>
        <taxon>Araneae</taxon>
        <taxon>Araneomorphae</taxon>
        <taxon>Entelegynae</taxon>
        <taxon>Araneoidea</taxon>
        <taxon>Nephilidae</taxon>
        <taxon>Trichonephila</taxon>
    </lineage>
</organism>
<proteinExistence type="predicted"/>
<gene>
    <name evidence="2" type="primary">F54H12.3</name>
    <name evidence="2" type="ORF">TNCV_4909051</name>
</gene>
<feature type="domain" description="Integrase catalytic" evidence="1">
    <location>
        <begin position="50"/>
        <end position="223"/>
    </location>
</feature>
<evidence type="ECO:0000313" key="3">
    <source>
        <dbReference type="Proteomes" id="UP000887159"/>
    </source>
</evidence>
<reference evidence="2" key="1">
    <citation type="submission" date="2020-08" db="EMBL/GenBank/DDBJ databases">
        <title>Multicomponent nature underlies the extraordinary mechanical properties of spider dragline silk.</title>
        <authorList>
            <person name="Kono N."/>
            <person name="Nakamura H."/>
            <person name="Mori M."/>
            <person name="Yoshida Y."/>
            <person name="Ohtoshi R."/>
            <person name="Malay A.D."/>
            <person name="Moran D.A.P."/>
            <person name="Tomita M."/>
            <person name="Numata K."/>
            <person name="Arakawa K."/>
        </authorList>
    </citation>
    <scope>NUCLEOTIDE SEQUENCE</scope>
</reference>
<dbReference type="PANTHER" id="PTHR46585">
    <property type="entry name" value="INTEGRASE CORE DOMAIN CONTAINING PROTEIN"/>
    <property type="match status" value="1"/>
</dbReference>
<dbReference type="EMBL" id="BMAU01021201">
    <property type="protein sequence ID" value="GFX98262.1"/>
    <property type="molecule type" value="Genomic_DNA"/>
</dbReference>
<dbReference type="AlphaFoldDB" id="A0A8X6S0D3"/>
<sequence>MVEVDRLPEIDSFYYDVDSPHGLHELFDSLYNRVKTKDIKQWLETKESYTLHKPARRRFKRNRVLVGGIEEQFQADLLDLQSLSQYNNGYKYLLTCIDVFSKYAWAIPLRDKKSKSILKGFEKIFRERKSLSLQTDKGTEFKNKAVQTYFKKMNVHFFTTNNETKASIVERFHRTLMSKMTKYFAEYNTQKYINVIEKLISSYNHTWHRSIKMEPFNVNIDNQGQVWQNLYGDISETKVKRPVFKINDKVRIRSPECVKSELELFHLPATQTAIERGQWVEFHPLSNVFDGGPVEFHISGSGEEYLDLSQTQLFLKAKITLLNHGIDSKTSQLTCEMFYKDNEEGLQKRSAFFESSASVDMIGPLHCDLFHQERLLLNLVDLKIKLIRSKPEFCLHGKKGYKVTLEKITPY</sequence>
<dbReference type="Pfam" id="PF00665">
    <property type="entry name" value="rve"/>
    <property type="match status" value="1"/>
</dbReference>
<protein>
    <submittedName>
        <fullName evidence="2">Uncharacterized transposon-derived protein F54H12.3</fullName>
    </submittedName>
</protein>
<dbReference type="SUPFAM" id="SSF53098">
    <property type="entry name" value="Ribonuclease H-like"/>
    <property type="match status" value="1"/>
</dbReference>
<dbReference type="Proteomes" id="UP000887159">
    <property type="component" value="Unassembled WGS sequence"/>
</dbReference>
<evidence type="ECO:0000259" key="1">
    <source>
        <dbReference type="PROSITE" id="PS50994"/>
    </source>
</evidence>
<accession>A0A8X6S0D3</accession>
<dbReference type="InterPro" id="IPR036397">
    <property type="entry name" value="RNaseH_sf"/>
</dbReference>
<dbReference type="InterPro" id="IPR001584">
    <property type="entry name" value="Integrase_cat-core"/>
</dbReference>
<evidence type="ECO:0000313" key="2">
    <source>
        <dbReference type="EMBL" id="GFX98262.1"/>
    </source>
</evidence>
<name>A0A8X6S0D3_TRICX</name>
<dbReference type="GO" id="GO:0003676">
    <property type="term" value="F:nucleic acid binding"/>
    <property type="evidence" value="ECO:0007669"/>
    <property type="project" value="InterPro"/>
</dbReference>